<gene>
    <name evidence="2" type="primary">jg23526</name>
    <name evidence="2" type="ORF">PAEG_LOCUS1531</name>
</gene>
<dbReference type="InterPro" id="IPR036372">
    <property type="entry name" value="BEACH_dom_sf"/>
</dbReference>
<dbReference type="Pfam" id="PF02138">
    <property type="entry name" value="Beach"/>
    <property type="match status" value="1"/>
</dbReference>
<dbReference type="Gene3D" id="1.10.1540.10">
    <property type="entry name" value="BEACH domain"/>
    <property type="match status" value="1"/>
</dbReference>
<feature type="domain" description="BEACH" evidence="1">
    <location>
        <begin position="23"/>
        <end position="129"/>
    </location>
</feature>
<accession>A0A8S4QGR4</accession>
<dbReference type="AlphaFoldDB" id="A0A8S4QGR4"/>
<reference evidence="2" key="1">
    <citation type="submission" date="2022-03" db="EMBL/GenBank/DDBJ databases">
        <authorList>
            <person name="Lindestad O."/>
        </authorList>
    </citation>
    <scope>NUCLEOTIDE SEQUENCE</scope>
</reference>
<dbReference type="SUPFAM" id="SSF81837">
    <property type="entry name" value="BEACH domain"/>
    <property type="match status" value="1"/>
</dbReference>
<dbReference type="PROSITE" id="PS50197">
    <property type="entry name" value="BEACH"/>
    <property type="match status" value="1"/>
</dbReference>
<dbReference type="PANTHER" id="PTHR13743:SF86">
    <property type="entry name" value="LYSOSOMAL-TRAFFICKING REGULATOR"/>
    <property type="match status" value="1"/>
</dbReference>
<dbReference type="SMART" id="SM01026">
    <property type="entry name" value="Beach"/>
    <property type="match status" value="1"/>
</dbReference>
<evidence type="ECO:0000313" key="3">
    <source>
        <dbReference type="Proteomes" id="UP000838756"/>
    </source>
</evidence>
<dbReference type="PANTHER" id="PTHR13743">
    <property type="entry name" value="BEIGE/BEACH-RELATED"/>
    <property type="match status" value="1"/>
</dbReference>
<dbReference type="OrthoDB" id="26681at2759"/>
<evidence type="ECO:0000313" key="2">
    <source>
        <dbReference type="EMBL" id="CAH2209129.1"/>
    </source>
</evidence>
<proteinExistence type="predicted"/>
<dbReference type="Proteomes" id="UP000838756">
    <property type="component" value="Unassembled WGS sequence"/>
</dbReference>
<protein>
    <submittedName>
        <fullName evidence="2">Jg23526 protein</fullName>
    </submittedName>
</protein>
<keyword evidence="3" id="KW-1185">Reference proteome</keyword>
<dbReference type="InterPro" id="IPR000409">
    <property type="entry name" value="BEACH_dom"/>
</dbReference>
<comment type="caution">
    <text evidence="2">The sequence shown here is derived from an EMBL/GenBank/DDBJ whole genome shotgun (WGS) entry which is preliminary data.</text>
</comment>
<sequence>MLAFADTAERAAFLAALGRAHLPNKTEQDSLAEAMNQWRNGAITNWEYLMILNGLAGRSYNDLMQYPVFPFIIADYTSKILDLTDPASFRDLSKPMAVQNKNREQHYINTYNVSKRCIKSIGENLNLIF</sequence>
<organism evidence="2 3">
    <name type="scientific">Pararge aegeria aegeria</name>
    <dbReference type="NCBI Taxonomy" id="348720"/>
    <lineage>
        <taxon>Eukaryota</taxon>
        <taxon>Metazoa</taxon>
        <taxon>Ecdysozoa</taxon>
        <taxon>Arthropoda</taxon>
        <taxon>Hexapoda</taxon>
        <taxon>Insecta</taxon>
        <taxon>Pterygota</taxon>
        <taxon>Neoptera</taxon>
        <taxon>Endopterygota</taxon>
        <taxon>Lepidoptera</taxon>
        <taxon>Glossata</taxon>
        <taxon>Ditrysia</taxon>
        <taxon>Papilionoidea</taxon>
        <taxon>Nymphalidae</taxon>
        <taxon>Satyrinae</taxon>
        <taxon>Satyrini</taxon>
        <taxon>Parargina</taxon>
        <taxon>Pararge</taxon>
    </lineage>
</organism>
<name>A0A8S4QGR4_9NEOP</name>
<dbReference type="EMBL" id="CAKXAJ010005394">
    <property type="protein sequence ID" value="CAH2209129.1"/>
    <property type="molecule type" value="Genomic_DNA"/>
</dbReference>
<evidence type="ECO:0000259" key="1">
    <source>
        <dbReference type="PROSITE" id="PS50197"/>
    </source>
</evidence>
<dbReference type="InterPro" id="IPR050865">
    <property type="entry name" value="BEACH_Domain"/>
</dbReference>